<dbReference type="Pfam" id="PF06812">
    <property type="entry name" value="ImpA_N"/>
    <property type="match status" value="1"/>
</dbReference>
<keyword evidence="3" id="KW-1185">Reference proteome</keyword>
<dbReference type="EMBL" id="JACEZU010000009">
    <property type="protein sequence ID" value="MBA5688955.1"/>
    <property type="molecule type" value="Genomic_DNA"/>
</dbReference>
<organism evidence="2 3">
    <name type="scientific">Rugamonas apoptosis</name>
    <dbReference type="NCBI Taxonomy" id="2758570"/>
    <lineage>
        <taxon>Bacteria</taxon>
        <taxon>Pseudomonadati</taxon>
        <taxon>Pseudomonadota</taxon>
        <taxon>Betaproteobacteria</taxon>
        <taxon>Burkholderiales</taxon>
        <taxon>Oxalobacteraceae</taxon>
        <taxon>Telluria group</taxon>
        <taxon>Rugamonas</taxon>
    </lineage>
</organism>
<reference evidence="2 3" key="1">
    <citation type="submission" date="2020-07" db="EMBL/GenBank/DDBJ databases">
        <title>Novel species isolated from subtropical streams in China.</title>
        <authorList>
            <person name="Lu H."/>
        </authorList>
    </citation>
    <scope>NUCLEOTIDE SEQUENCE [LARGE SCALE GENOMIC DNA]</scope>
    <source>
        <strain evidence="2 3">LX47W</strain>
    </source>
</reference>
<evidence type="ECO:0000259" key="1">
    <source>
        <dbReference type="Pfam" id="PF06812"/>
    </source>
</evidence>
<gene>
    <name evidence="2" type="primary">tssA</name>
    <name evidence="2" type="ORF">H3H39_18090</name>
</gene>
<dbReference type="Proteomes" id="UP000573499">
    <property type="component" value="Unassembled WGS sequence"/>
</dbReference>
<dbReference type="PANTHER" id="PTHR37951">
    <property type="entry name" value="CYTOPLASMIC PROTEIN-RELATED"/>
    <property type="match status" value="1"/>
</dbReference>
<proteinExistence type="predicted"/>
<evidence type="ECO:0000313" key="3">
    <source>
        <dbReference type="Proteomes" id="UP000573499"/>
    </source>
</evidence>
<dbReference type="InterPro" id="IPR017740">
    <property type="entry name" value="TssA-like"/>
</dbReference>
<name>A0A7W2FC71_9BURK</name>
<protein>
    <submittedName>
        <fullName evidence="2">Type VI secretion system protein TssA</fullName>
    </submittedName>
</protein>
<sequence length="355" mass="37464">MFSIAQLLLPISPAQTCGEDLSFSSELDDIAKARTYDDPTLDQGEWVVALKEADWGFVGHRCARLIESKSKDLRLAVWLAEAHAKTRGLRGLGDGFAVLAGLCEHYWDGLFPLADDGQFEQRVGNLGWLLGRTPRLLREMAVTEEMGYTWADFDAARQRGAGGGGGDGGGQGWGGAPDTGLALADLDAQRRRNSVDYNEALLADAQYCLAMLGDLERAVDARLGADGPAFTAAREALQDLIHFVAPLGGGAASGAVAGEGDGARREGIDAPTANGALLAGDALRSRAQALAQLRLVADFFRRTEPHSPVAYLAEKAASWGEQPLHLWLRAVVKDPATLASLEDMLGAAPSGAAGG</sequence>
<comment type="caution">
    <text evidence="2">The sequence shown here is derived from an EMBL/GenBank/DDBJ whole genome shotgun (WGS) entry which is preliminary data.</text>
</comment>
<accession>A0A7W2FC71</accession>
<evidence type="ECO:0000313" key="2">
    <source>
        <dbReference type="EMBL" id="MBA5688955.1"/>
    </source>
</evidence>
<dbReference type="AlphaFoldDB" id="A0A7W2FC71"/>
<feature type="domain" description="ImpA N-terminal" evidence="1">
    <location>
        <begin position="9"/>
        <end position="130"/>
    </location>
</feature>
<dbReference type="NCBIfam" id="TIGR03363">
    <property type="entry name" value="VI_chp_8"/>
    <property type="match status" value="1"/>
</dbReference>
<dbReference type="RefSeq" id="WP_182155117.1">
    <property type="nucleotide sequence ID" value="NZ_JACEZU010000009.1"/>
</dbReference>
<dbReference type="InterPro" id="IPR010657">
    <property type="entry name" value="ImpA_N"/>
</dbReference>
<dbReference type="PANTHER" id="PTHR37951:SF1">
    <property type="entry name" value="TYPE VI SECRETION SYSTEM COMPONENT TSSA1"/>
    <property type="match status" value="1"/>
</dbReference>